<dbReference type="EMBL" id="AOMB01000003">
    <property type="protein sequence ID" value="EMA42008.1"/>
    <property type="molecule type" value="Genomic_DNA"/>
</dbReference>
<accession>M0M9L5</accession>
<sequence length="123" mass="13692">MDRDALAERIRDSLPDFESVLIGVLCLGGLLIFLDILGIDVIENIRNSQGGVVYFVYPVTIALLSYLIERFRDAFDEPHTADVPDPLGDRESESETEGDESEAEPAAEERTVEFARSRNDSSE</sequence>
<dbReference type="Proteomes" id="UP000011566">
    <property type="component" value="Unassembled WGS sequence"/>
</dbReference>
<keyword evidence="4" id="KW-1185">Reference proteome</keyword>
<comment type="caution">
    <text evidence="3">The sequence shown here is derived from an EMBL/GenBank/DDBJ whole genome shotgun (WGS) entry which is preliminary data.</text>
</comment>
<evidence type="ECO:0000256" key="1">
    <source>
        <dbReference type="SAM" id="MobiDB-lite"/>
    </source>
</evidence>
<protein>
    <submittedName>
        <fullName evidence="3">Uncharacterized protein</fullName>
    </submittedName>
</protein>
<feature type="region of interest" description="Disordered" evidence="1">
    <location>
        <begin position="77"/>
        <end position="123"/>
    </location>
</feature>
<reference evidence="3 4" key="1">
    <citation type="journal article" date="2014" name="PLoS Genet.">
        <title>Phylogenetically driven sequencing of extremely halophilic archaea reveals strategies for static and dynamic osmo-response.</title>
        <authorList>
            <person name="Becker E.A."/>
            <person name="Seitzer P.M."/>
            <person name="Tritt A."/>
            <person name="Larsen D."/>
            <person name="Krusor M."/>
            <person name="Yao A.I."/>
            <person name="Wu D."/>
            <person name="Madern D."/>
            <person name="Eisen J.A."/>
            <person name="Darling A.E."/>
            <person name="Facciotti M.T."/>
        </authorList>
    </citation>
    <scope>NUCLEOTIDE SEQUENCE [LARGE SCALE GENOMIC DNA]</scope>
    <source>
        <strain evidence="3 4">100A6</strain>
    </source>
</reference>
<feature type="compositionally biased region" description="Acidic residues" evidence="1">
    <location>
        <begin position="94"/>
        <end position="106"/>
    </location>
</feature>
<keyword evidence="2" id="KW-0472">Membrane</keyword>
<proteinExistence type="predicted"/>
<feature type="compositionally biased region" description="Basic and acidic residues" evidence="1">
    <location>
        <begin position="107"/>
        <end position="123"/>
    </location>
</feature>
<dbReference type="OrthoDB" id="214399at2157"/>
<feature type="transmembrane region" description="Helical" evidence="2">
    <location>
        <begin position="51"/>
        <end position="68"/>
    </location>
</feature>
<organism evidence="3 4">
    <name type="scientific">Halococcus hamelinensis 100A6</name>
    <dbReference type="NCBI Taxonomy" id="1132509"/>
    <lineage>
        <taxon>Archaea</taxon>
        <taxon>Methanobacteriati</taxon>
        <taxon>Methanobacteriota</taxon>
        <taxon>Stenosarchaea group</taxon>
        <taxon>Halobacteria</taxon>
        <taxon>Halobacteriales</taxon>
        <taxon>Halococcaceae</taxon>
        <taxon>Halococcus</taxon>
    </lineage>
</organism>
<keyword evidence="2" id="KW-0812">Transmembrane</keyword>
<feature type="compositionally biased region" description="Basic and acidic residues" evidence="1">
    <location>
        <begin position="77"/>
        <end position="93"/>
    </location>
</feature>
<keyword evidence="2" id="KW-1133">Transmembrane helix</keyword>
<feature type="transmembrane region" description="Helical" evidence="2">
    <location>
        <begin position="20"/>
        <end position="39"/>
    </location>
</feature>
<evidence type="ECO:0000313" key="4">
    <source>
        <dbReference type="Proteomes" id="UP000011566"/>
    </source>
</evidence>
<evidence type="ECO:0000256" key="2">
    <source>
        <dbReference type="SAM" id="Phobius"/>
    </source>
</evidence>
<dbReference type="PATRIC" id="fig|1132509.6.peg.101"/>
<dbReference type="RefSeq" id="WP_007689724.1">
    <property type="nucleotide sequence ID" value="NZ_AJRK01000420.1"/>
</dbReference>
<name>M0M9L5_9EURY</name>
<dbReference type="AlphaFoldDB" id="M0M9L5"/>
<evidence type="ECO:0000313" key="3">
    <source>
        <dbReference type="EMBL" id="EMA42008.1"/>
    </source>
</evidence>
<gene>
    <name evidence="3" type="ORF">C447_00420</name>
</gene>